<proteinExistence type="predicted"/>
<feature type="compositionally biased region" description="Basic and acidic residues" evidence="2">
    <location>
        <begin position="499"/>
        <end position="509"/>
    </location>
</feature>
<feature type="compositionally biased region" description="Basic and acidic residues" evidence="2">
    <location>
        <begin position="555"/>
        <end position="591"/>
    </location>
</feature>
<feature type="compositionally biased region" description="Low complexity" evidence="2">
    <location>
        <begin position="456"/>
        <end position="466"/>
    </location>
</feature>
<evidence type="ECO:0000313" key="4">
    <source>
        <dbReference type="EMBL" id="KAK6341009.1"/>
    </source>
</evidence>
<feature type="coiled-coil region" evidence="1">
    <location>
        <begin position="271"/>
        <end position="298"/>
    </location>
</feature>
<dbReference type="EMBL" id="JAVHNQ010000008">
    <property type="protein sequence ID" value="KAK6341009.1"/>
    <property type="molecule type" value="Genomic_DNA"/>
</dbReference>
<evidence type="ECO:0000256" key="1">
    <source>
        <dbReference type="SAM" id="Coils"/>
    </source>
</evidence>
<gene>
    <name evidence="4" type="ORF">TWF696_009321</name>
</gene>
<dbReference type="Pfam" id="PF26434">
    <property type="entry name" value="YAG7_C"/>
    <property type="match status" value="1"/>
</dbReference>
<evidence type="ECO:0000313" key="5">
    <source>
        <dbReference type="Proteomes" id="UP001375240"/>
    </source>
</evidence>
<keyword evidence="1" id="KW-0175">Coiled coil</keyword>
<feature type="region of interest" description="Disordered" evidence="2">
    <location>
        <begin position="420"/>
        <end position="443"/>
    </location>
</feature>
<reference evidence="4 5" key="1">
    <citation type="submission" date="2019-10" db="EMBL/GenBank/DDBJ databases">
        <authorList>
            <person name="Palmer J.M."/>
        </authorList>
    </citation>
    <scope>NUCLEOTIDE SEQUENCE [LARGE SCALE GENOMIC DNA]</scope>
    <source>
        <strain evidence="4 5">TWF696</strain>
    </source>
</reference>
<dbReference type="AlphaFoldDB" id="A0AAV9UII2"/>
<accession>A0AAV9UII2</accession>
<feature type="compositionally biased region" description="Gly residues" evidence="2">
    <location>
        <begin position="545"/>
        <end position="554"/>
    </location>
</feature>
<protein>
    <recommendedName>
        <fullName evidence="3">YAG7-like dimerisation domain-containing protein</fullName>
    </recommendedName>
</protein>
<dbReference type="Proteomes" id="UP001375240">
    <property type="component" value="Unassembled WGS sequence"/>
</dbReference>
<feature type="region of interest" description="Disordered" evidence="2">
    <location>
        <begin position="148"/>
        <end position="199"/>
    </location>
</feature>
<feature type="region of interest" description="Disordered" evidence="2">
    <location>
        <begin position="456"/>
        <end position="602"/>
    </location>
</feature>
<name>A0AAV9UII2_9PEZI</name>
<evidence type="ECO:0000259" key="3">
    <source>
        <dbReference type="Pfam" id="PF26434"/>
    </source>
</evidence>
<keyword evidence="5" id="KW-1185">Reference proteome</keyword>
<comment type="caution">
    <text evidence="4">The sequence shown here is derived from an EMBL/GenBank/DDBJ whole genome shotgun (WGS) entry which is preliminary data.</text>
</comment>
<feature type="compositionally biased region" description="Polar residues" evidence="2">
    <location>
        <begin position="166"/>
        <end position="199"/>
    </location>
</feature>
<sequence>MGPTQTKTRLIGLSGGSFVITPTTRQYFSDSHPPTNPHTRQSNLILTCFLHARIVCHHNSLPSSISSHSHVIVACLYPYNCHGLPEKHNSPLRGPVQTHPIEQQASLAAVRIEITAIHTHAHTDPSIVLSRISSTDIKLLEMARGQKKANANGGTGASTPKAEETVQASNPVTETAGPSSSATDKPTINGTHDAKLNSNGYTREIEKRLAKWSKKKRGIETIEAKIAGLTPQEVEITKLINNDERKKLAEKPQVEERVKEYQDLLVSLSALVASEEKAKAAEKEAAEADIAAKIEEAKKAGYEEGIKAQKEVLLTCFRFLRLAGYRRAVPDENVAENEAIEKVLVMVYSSEDSATAAIESLAASKDEAVEGSEGVTYARIKEIAETLYAGEEEAAEPLEETVTQVSNDLGDSTVIVTASDAENTPHEPAPQTLVDPVEPPSTAPVATLVDDAAANAAATAHPPEGAEATEDWDNVKAGGQSSDNGGAANGAPTASWADQAHDESAKAESETPAQPAEEAFQEVPSRSHGGRGRGFRGRGEFRGNFRGGPRGGFRGRGEGYRGRGEFRGGEHRGGFRGRGDRPYRPRGDRGGQDAPAPAQTAA</sequence>
<dbReference type="InterPro" id="IPR058602">
    <property type="entry name" value="YAG7_dimerisation_dom"/>
</dbReference>
<evidence type="ECO:0000256" key="2">
    <source>
        <dbReference type="SAM" id="MobiDB-lite"/>
    </source>
</evidence>
<feature type="domain" description="YAG7-like dimerisation" evidence="3">
    <location>
        <begin position="307"/>
        <end position="385"/>
    </location>
</feature>
<organism evidence="4 5">
    <name type="scientific">Orbilia brochopaga</name>
    <dbReference type="NCBI Taxonomy" id="3140254"/>
    <lineage>
        <taxon>Eukaryota</taxon>
        <taxon>Fungi</taxon>
        <taxon>Dikarya</taxon>
        <taxon>Ascomycota</taxon>
        <taxon>Pezizomycotina</taxon>
        <taxon>Orbiliomycetes</taxon>
        <taxon>Orbiliales</taxon>
        <taxon>Orbiliaceae</taxon>
        <taxon>Orbilia</taxon>
    </lineage>
</organism>